<evidence type="ECO:0000313" key="4">
    <source>
        <dbReference type="Proteomes" id="UP000425411"/>
    </source>
</evidence>
<reference evidence="3 4" key="1">
    <citation type="submission" date="2019-11" db="EMBL/GenBank/DDBJ databases">
        <title>FDA dAtabase for Regulatory Grade micrObial Sequences (FDA-ARGOS): Supporting development and validation of Infectious Disease Dx tests.</title>
        <authorList>
            <person name="Turner S."/>
            <person name="Byrd R."/>
            <person name="Tallon L."/>
            <person name="Sadzewicz L."/>
            <person name="Vavikolanu K."/>
            <person name="Mehta A."/>
            <person name="Aluvathingal J."/>
            <person name="Nadendla S."/>
            <person name="Myers T."/>
            <person name="Yan Y."/>
            <person name="Sichtig H."/>
        </authorList>
    </citation>
    <scope>NUCLEOTIDE SEQUENCE [LARGE SCALE GENOMIC DNA]</scope>
    <source>
        <strain evidence="3 4">FDAARGOS_741</strain>
    </source>
</reference>
<dbReference type="Proteomes" id="UP000425411">
    <property type="component" value="Chromosome"/>
</dbReference>
<keyword evidence="1" id="KW-0812">Transmembrane</keyword>
<keyword evidence="1" id="KW-0472">Membrane</keyword>
<proteinExistence type="predicted"/>
<sequence>MQIIFKKERYILPEKAKFYYKLDYLLRTIMAILTVLGIVSFRFFVLGKQLEYLLFSIIIGLIFIVGGICIWEIVPLKYENYSYSFDKEGITLVRGVFFKVKEFLPYNTIQDVTLEKGPILSKLNLANIKIKGINSVLTIDTIDEELAEEIKENILKERSLYNVEY</sequence>
<feature type="domain" description="YdbS-like PH" evidence="2">
    <location>
        <begin position="78"/>
        <end position="154"/>
    </location>
</feature>
<dbReference type="Pfam" id="PF03703">
    <property type="entry name" value="bPH_2"/>
    <property type="match status" value="1"/>
</dbReference>
<evidence type="ECO:0000259" key="2">
    <source>
        <dbReference type="Pfam" id="PF03703"/>
    </source>
</evidence>
<organism evidence="3 4">
    <name type="scientific">Gemella morbillorum</name>
    <dbReference type="NCBI Taxonomy" id="29391"/>
    <lineage>
        <taxon>Bacteria</taxon>
        <taxon>Bacillati</taxon>
        <taxon>Bacillota</taxon>
        <taxon>Bacilli</taxon>
        <taxon>Bacillales</taxon>
        <taxon>Gemellaceae</taxon>
        <taxon>Gemella</taxon>
    </lineage>
</organism>
<name>A0AAP9HD95_9BACL</name>
<keyword evidence="1" id="KW-1133">Transmembrane helix</keyword>
<accession>A0AAP9HD95</accession>
<evidence type="ECO:0000256" key="1">
    <source>
        <dbReference type="SAM" id="Phobius"/>
    </source>
</evidence>
<dbReference type="RefSeq" id="WP_004633000.1">
    <property type="nucleotide sequence ID" value="NZ_CP046314.1"/>
</dbReference>
<feature type="transmembrane region" description="Helical" evidence="1">
    <location>
        <begin position="52"/>
        <end position="74"/>
    </location>
</feature>
<dbReference type="AlphaFoldDB" id="A0AAP9HD95"/>
<evidence type="ECO:0000313" key="3">
    <source>
        <dbReference type="EMBL" id="QGS08754.1"/>
    </source>
</evidence>
<gene>
    <name evidence="3" type="ORF">FOC49_02100</name>
</gene>
<dbReference type="EMBL" id="CP046314">
    <property type="protein sequence ID" value="QGS08754.1"/>
    <property type="molecule type" value="Genomic_DNA"/>
</dbReference>
<dbReference type="PANTHER" id="PTHR34473">
    <property type="entry name" value="UPF0699 TRANSMEMBRANE PROTEIN YDBS"/>
    <property type="match status" value="1"/>
</dbReference>
<protein>
    <submittedName>
        <fullName evidence="3">PH domain-containing protein</fullName>
    </submittedName>
</protein>
<dbReference type="InterPro" id="IPR005182">
    <property type="entry name" value="YdbS-like_PH"/>
</dbReference>
<feature type="transmembrane region" description="Helical" evidence="1">
    <location>
        <begin position="24"/>
        <end position="46"/>
    </location>
</feature>
<keyword evidence="4" id="KW-1185">Reference proteome</keyword>
<dbReference type="PANTHER" id="PTHR34473:SF2">
    <property type="entry name" value="UPF0699 TRANSMEMBRANE PROTEIN YDBT"/>
    <property type="match status" value="1"/>
</dbReference>